<protein>
    <submittedName>
        <fullName evidence="2">Uncharacterized protein</fullName>
    </submittedName>
</protein>
<evidence type="ECO:0000256" key="1">
    <source>
        <dbReference type="SAM" id="MobiDB-lite"/>
    </source>
</evidence>
<dbReference type="AlphaFoldDB" id="A0AAV3QAN4"/>
<name>A0AAV3QAN4_LITER</name>
<evidence type="ECO:0000313" key="2">
    <source>
        <dbReference type="EMBL" id="GAA0161129.1"/>
    </source>
</evidence>
<dbReference type="Proteomes" id="UP001454036">
    <property type="component" value="Unassembled WGS sequence"/>
</dbReference>
<keyword evidence="3" id="KW-1185">Reference proteome</keyword>
<organism evidence="2 3">
    <name type="scientific">Lithospermum erythrorhizon</name>
    <name type="common">Purple gromwell</name>
    <name type="synonym">Lithospermum officinale var. erythrorhizon</name>
    <dbReference type="NCBI Taxonomy" id="34254"/>
    <lineage>
        <taxon>Eukaryota</taxon>
        <taxon>Viridiplantae</taxon>
        <taxon>Streptophyta</taxon>
        <taxon>Embryophyta</taxon>
        <taxon>Tracheophyta</taxon>
        <taxon>Spermatophyta</taxon>
        <taxon>Magnoliopsida</taxon>
        <taxon>eudicotyledons</taxon>
        <taxon>Gunneridae</taxon>
        <taxon>Pentapetalae</taxon>
        <taxon>asterids</taxon>
        <taxon>lamiids</taxon>
        <taxon>Boraginales</taxon>
        <taxon>Boraginaceae</taxon>
        <taxon>Boraginoideae</taxon>
        <taxon>Lithospermeae</taxon>
        <taxon>Lithospermum</taxon>
    </lineage>
</organism>
<dbReference type="EMBL" id="BAABME010004086">
    <property type="protein sequence ID" value="GAA0161129.1"/>
    <property type="molecule type" value="Genomic_DNA"/>
</dbReference>
<evidence type="ECO:0000313" key="3">
    <source>
        <dbReference type="Proteomes" id="UP001454036"/>
    </source>
</evidence>
<feature type="region of interest" description="Disordered" evidence="1">
    <location>
        <begin position="23"/>
        <end position="42"/>
    </location>
</feature>
<accession>A0AAV3QAN4</accession>
<comment type="caution">
    <text evidence="2">The sequence shown here is derived from an EMBL/GenBank/DDBJ whole genome shotgun (WGS) entry which is preliminary data.</text>
</comment>
<gene>
    <name evidence="2" type="ORF">LIER_17520</name>
</gene>
<reference evidence="2 3" key="1">
    <citation type="submission" date="2024-01" db="EMBL/GenBank/DDBJ databases">
        <title>The complete chloroplast genome sequence of Lithospermum erythrorhizon: insights into the phylogenetic relationship among Boraginaceae species and the maternal lineages of purple gromwells.</title>
        <authorList>
            <person name="Okada T."/>
            <person name="Watanabe K."/>
        </authorList>
    </citation>
    <scope>NUCLEOTIDE SEQUENCE [LARGE SCALE GENOMIC DNA]</scope>
</reference>
<proteinExistence type="predicted"/>
<sequence length="69" mass="7722">MGFPWRFVGLRVASREMVASLAGNDRRKPPFSPTVPPETALSVENPALTTPRVKVWKNAMAFAKEYSRC</sequence>